<comment type="caution">
    <text evidence="1">The sequence shown here is derived from an EMBL/GenBank/DDBJ whole genome shotgun (WGS) entry which is preliminary data.</text>
</comment>
<name>A0A3L6TNB2_PANMI</name>
<dbReference type="AlphaFoldDB" id="A0A3L6TNB2"/>
<dbReference type="EMBL" id="PQIB02000001">
    <property type="protein sequence ID" value="RLN41146.1"/>
    <property type="molecule type" value="Genomic_DNA"/>
</dbReference>
<reference evidence="2" key="1">
    <citation type="journal article" date="2019" name="Nat. Commun.">
        <title>The genome of broomcorn millet.</title>
        <authorList>
            <person name="Zou C."/>
            <person name="Miki D."/>
            <person name="Li D."/>
            <person name="Tang Q."/>
            <person name="Xiao L."/>
            <person name="Rajput S."/>
            <person name="Deng P."/>
            <person name="Jia W."/>
            <person name="Huang R."/>
            <person name="Zhang M."/>
            <person name="Sun Y."/>
            <person name="Hu J."/>
            <person name="Fu X."/>
            <person name="Schnable P.S."/>
            <person name="Li F."/>
            <person name="Zhang H."/>
            <person name="Feng B."/>
            <person name="Zhu X."/>
            <person name="Liu R."/>
            <person name="Schnable J.C."/>
            <person name="Zhu J.-K."/>
            <person name="Zhang H."/>
        </authorList>
    </citation>
    <scope>NUCLEOTIDE SEQUENCE [LARGE SCALE GENOMIC DNA]</scope>
</reference>
<evidence type="ECO:0008006" key="3">
    <source>
        <dbReference type="Google" id="ProtNLM"/>
    </source>
</evidence>
<evidence type="ECO:0000313" key="1">
    <source>
        <dbReference type="EMBL" id="RLN41146.1"/>
    </source>
</evidence>
<protein>
    <recommendedName>
        <fullName evidence="3">F-box domain-containing protein</fullName>
    </recommendedName>
</protein>
<accession>A0A3L6TNB2</accession>
<keyword evidence="2" id="KW-1185">Reference proteome</keyword>
<sequence length="70" mass="7698">MALIEDVISKSLLRLPPEEPEHLFCATLVCKLWLHVLCDPPTTERLPSSGSSTGSKTCLECSSDLILWEG</sequence>
<evidence type="ECO:0000313" key="2">
    <source>
        <dbReference type="Proteomes" id="UP000275267"/>
    </source>
</evidence>
<proteinExistence type="predicted"/>
<dbReference type="Proteomes" id="UP000275267">
    <property type="component" value="Unassembled WGS sequence"/>
</dbReference>
<gene>
    <name evidence="1" type="ORF">C2845_PM01G42080</name>
</gene>
<organism evidence="1 2">
    <name type="scientific">Panicum miliaceum</name>
    <name type="common">Proso millet</name>
    <name type="synonym">Broomcorn millet</name>
    <dbReference type="NCBI Taxonomy" id="4540"/>
    <lineage>
        <taxon>Eukaryota</taxon>
        <taxon>Viridiplantae</taxon>
        <taxon>Streptophyta</taxon>
        <taxon>Embryophyta</taxon>
        <taxon>Tracheophyta</taxon>
        <taxon>Spermatophyta</taxon>
        <taxon>Magnoliopsida</taxon>
        <taxon>Liliopsida</taxon>
        <taxon>Poales</taxon>
        <taxon>Poaceae</taxon>
        <taxon>PACMAD clade</taxon>
        <taxon>Panicoideae</taxon>
        <taxon>Panicodae</taxon>
        <taxon>Paniceae</taxon>
        <taxon>Panicinae</taxon>
        <taxon>Panicum</taxon>
        <taxon>Panicum sect. Panicum</taxon>
    </lineage>
</organism>